<comment type="caution">
    <text evidence="2">The sequence shown here is derived from an EMBL/GenBank/DDBJ whole genome shotgun (WGS) entry which is preliminary data.</text>
</comment>
<feature type="compositionally biased region" description="Polar residues" evidence="1">
    <location>
        <begin position="1"/>
        <end position="13"/>
    </location>
</feature>
<feature type="region of interest" description="Disordered" evidence="1">
    <location>
        <begin position="1"/>
        <end position="47"/>
    </location>
</feature>
<reference evidence="2 3" key="1">
    <citation type="submission" date="2013-11" db="EMBL/GenBank/DDBJ databases">
        <title>The Genome Sequence of Phytophthora parasitica P1569.</title>
        <authorList>
            <consortium name="The Broad Institute Genomics Platform"/>
            <person name="Russ C."/>
            <person name="Tyler B."/>
            <person name="Panabieres F."/>
            <person name="Shan W."/>
            <person name="Tripathy S."/>
            <person name="Grunwald N."/>
            <person name="Machado M."/>
            <person name="Johnson C.S."/>
            <person name="Arredondo F."/>
            <person name="Hong C."/>
            <person name="Coffey M."/>
            <person name="Young S.K."/>
            <person name="Zeng Q."/>
            <person name="Gargeya S."/>
            <person name="Fitzgerald M."/>
            <person name="Abouelleil A."/>
            <person name="Alvarado L."/>
            <person name="Chapman S.B."/>
            <person name="Gainer-Dewar J."/>
            <person name="Goldberg J."/>
            <person name="Griggs A."/>
            <person name="Gujja S."/>
            <person name="Hansen M."/>
            <person name="Howarth C."/>
            <person name="Imamovic A."/>
            <person name="Ireland A."/>
            <person name="Larimer J."/>
            <person name="McCowan C."/>
            <person name="Murphy C."/>
            <person name="Pearson M."/>
            <person name="Poon T.W."/>
            <person name="Priest M."/>
            <person name="Roberts A."/>
            <person name="Saif S."/>
            <person name="Shea T."/>
            <person name="Sykes S."/>
            <person name="Wortman J."/>
            <person name="Nusbaum C."/>
            <person name="Birren B."/>
        </authorList>
    </citation>
    <scope>NUCLEOTIDE SEQUENCE [LARGE SCALE GENOMIC DNA]</scope>
    <source>
        <strain evidence="2 3">P1569</strain>
    </source>
</reference>
<dbReference type="Proteomes" id="UP000018721">
    <property type="component" value="Unassembled WGS sequence"/>
</dbReference>
<organism evidence="2 3">
    <name type="scientific">Phytophthora nicotianae P1569</name>
    <dbReference type="NCBI Taxonomy" id="1317065"/>
    <lineage>
        <taxon>Eukaryota</taxon>
        <taxon>Sar</taxon>
        <taxon>Stramenopiles</taxon>
        <taxon>Oomycota</taxon>
        <taxon>Peronosporomycetes</taxon>
        <taxon>Peronosporales</taxon>
        <taxon>Peronosporaceae</taxon>
        <taxon>Phytophthora</taxon>
    </lineage>
</organism>
<protein>
    <submittedName>
        <fullName evidence="2">Uncharacterized protein</fullName>
    </submittedName>
</protein>
<accession>V9EBJ7</accession>
<keyword evidence="3" id="KW-1185">Reference proteome</keyword>
<dbReference type="HOGENOM" id="CLU_3176618_0_0_1"/>
<name>V9EBJ7_PHYNI</name>
<sequence>MKRVSQQGPNKGKSTGMGGIPGDSTYATSTFSFPRGGDFSFNSTDLA</sequence>
<proteinExistence type="predicted"/>
<dbReference type="AlphaFoldDB" id="V9EBJ7"/>
<dbReference type="EMBL" id="ANIZ01003103">
    <property type="protein sequence ID" value="ETI35647.1"/>
    <property type="molecule type" value="Genomic_DNA"/>
</dbReference>
<evidence type="ECO:0000313" key="3">
    <source>
        <dbReference type="Proteomes" id="UP000018721"/>
    </source>
</evidence>
<evidence type="ECO:0000313" key="2">
    <source>
        <dbReference type="EMBL" id="ETI35647.1"/>
    </source>
</evidence>
<evidence type="ECO:0000256" key="1">
    <source>
        <dbReference type="SAM" id="MobiDB-lite"/>
    </source>
</evidence>
<gene>
    <name evidence="2" type="ORF">F443_18053</name>
</gene>